<comment type="caution">
    <text evidence="3">The sequence shown here is derived from an EMBL/GenBank/DDBJ whole genome shotgun (WGS) entry which is preliminary data.</text>
</comment>
<dbReference type="Proteomes" id="UP001150569">
    <property type="component" value="Unassembled WGS sequence"/>
</dbReference>
<feature type="compositionally biased region" description="Pro residues" evidence="1">
    <location>
        <begin position="541"/>
        <end position="569"/>
    </location>
</feature>
<dbReference type="SUPFAM" id="SSF50729">
    <property type="entry name" value="PH domain-like"/>
    <property type="match status" value="1"/>
</dbReference>
<name>A0A9W8DMF5_9FUNG</name>
<feature type="domain" description="PH" evidence="2">
    <location>
        <begin position="178"/>
        <end position="294"/>
    </location>
</feature>
<dbReference type="SMART" id="SM00233">
    <property type="entry name" value="PH"/>
    <property type="match status" value="2"/>
</dbReference>
<feature type="region of interest" description="Disordered" evidence="1">
    <location>
        <begin position="345"/>
        <end position="577"/>
    </location>
</feature>
<dbReference type="Pfam" id="PF15410">
    <property type="entry name" value="PH_9"/>
    <property type="match status" value="1"/>
</dbReference>
<feature type="compositionally biased region" description="Basic and acidic residues" evidence="1">
    <location>
        <begin position="774"/>
        <end position="783"/>
    </location>
</feature>
<dbReference type="Gene3D" id="2.30.29.30">
    <property type="entry name" value="Pleckstrin-homology domain (PH domain)/Phosphotyrosine-binding domain (PTB)"/>
    <property type="match status" value="1"/>
</dbReference>
<proteinExistence type="predicted"/>
<sequence length="981" mass="105776">MASPALAAAVGPIAEAFELFQNKLYVRGVLKKKNVTAADGQPFGAKTWSPWYVELCGPVLVFWNLTHLPPDAVELLKTDTAESAQLLDQIKAHHTPNFMNVTDCQVHVVGTIKKRDAVFSLNSAGANFFYFQAASPSEMRTWVASLRLLGFEVCKLYEAYTLAYLATAHPGLLQAPSSPARQGYLQARFTGSLDWQPFWVVLQPGPSPQLQFFAAPNAPGAPLATLTAARHAYAIYPEKLDLVDMATIAKVEGDFGPHEPDALSLATSLQFALLMATSSQELFAWLASLYDTFQLYGRPHTLQCPQPHTATLYLDPRHPAVQASPVDDTPPVTREAFEALYRREHGSPLQRTFTPPPAPAASAAVRRPVDSDSESEGDAVPPKPIDGPDSDEGDRRQAPHPAAPPVRASFLPAAPPAAPLDLDRSLQEITTRAATLNVGPPVDSGASSPEDRKPRAKPAARSRAVRPVASDSSDSESDDQDDRVPQHRPPPAPAARAPPIASAPAAGPQRNSSDTSSSSQRSWGQLPPQAQAALTVDGFDPPAPPMGPPVQQPSLPPPHQPMMGYPPHPVAGGYFAPDPAGPRASFHPGYPPHGYPAYPPSPYAPYPGASYSVYDPTAYVPDWHETASAAGSENGRPRLPPQPQQPMTLMALQDADRRQQQQLLVQKAGTLVQLDSKRDPTRSGGGLVGAIAARQQQKERRKYTDASSYLRNALTSRQPGPRMHATSAPAAAYQSGDYGFPSPRLHSAGQLGPYTIPDGEDDDDDDVPLGGFARYDDDSDHVALAHLAPGPPRQRSSYYVPRSPHESPDAYATLPRRGGGPQAGRVRTSVVGYGARSSTASLDDPTFRRTSSARALDLATNGGRPLSRLVDPEPKSTRARSRGSESSGTSSVDLDALPEDLVEHFGHFMEKHIEIKPYSVVHPTTLYNAYAAYCYRAKVSPEDTATRRQLVALMLDNDFSKRRPKGQADGGEQWCDIVLLD</sequence>
<dbReference type="InterPro" id="IPR058155">
    <property type="entry name" value="Skg3/CAF120-like_PH"/>
</dbReference>
<feature type="domain" description="PH" evidence="2">
    <location>
        <begin position="23"/>
        <end position="151"/>
    </location>
</feature>
<evidence type="ECO:0000313" key="4">
    <source>
        <dbReference type="Proteomes" id="UP001150569"/>
    </source>
</evidence>
<dbReference type="OrthoDB" id="5563754at2759"/>
<feature type="compositionally biased region" description="Basic residues" evidence="1">
    <location>
        <begin position="454"/>
        <end position="464"/>
    </location>
</feature>
<dbReference type="InterPro" id="IPR011993">
    <property type="entry name" value="PH-like_dom_sf"/>
</dbReference>
<gene>
    <name evidence="3" type="ORF">IWQ60_010817</name>
</gene>
<dbReference type="InterPro" id="IPR001849">
    <property type="entry name" value="PH_domain"/>
</dbReference>
<reference evidence="3" key="1">
    <citation type="submission" date="2022-07" db="EMBL/GenBank/DDBJ databases">
        <title>Phylogenomic reconstructions and comparative analyses of Kickxellomycotina fungi.</title>
        <authorList>
            <person name="Reynolds N.K."/>
            <person name="Stajich J.E."/>
            <person name="Barry K."/>
            <person name="Grigoriev I.V."/>
            <person name="Crous P."/>
            <person name="Smith M.E."/>
        </authorList>
    </citation>
    <scope>NUCLEOTIDE SEQUENCE</scope>
    <source>
        <strain evidence="3">RSA 861</strain>
    </source>
</reference>
<dbReference type="AlphaFoldDB" id="A0A9W8DMF5"/>
<feature type="region of interest" description="Disordered" evidence="1">
    <location>
        <begin position="714"/>
        <end position="826"/>
    </location>
</feature>
<dbReference type="InterPro" id="IPR041681">
    <property type="entry name" value="PH_9"/>
</dbReference>
<dbReference type="PROSITE" id="PS50003">
    <property type="entry name" value="PH_DOMAIN"/>
    <property type="match status" value="2"/>
</dbReference>
<evidence type="ECO:0000256" key="1">
    <source>
        <dbReference type="SAM" id="MobiDB-lite"/>
    </source>
</evidence>
<feature type="compositionally biased region" description="Low complexity" evidence="1">
    <location>
        <begin position="494"/>
        <end position="522"/>
    </location>
</feature>
<feature type="region of interest" description="Disordered" evidence="1">
    <location>
        <begin position="855"/>
        <end position="895"/>
    </location>
</feature>
<evidence type="ECO:0000259" key="2">
    <source>
        <dbReference type="PROSITE" id="PS50003"/>
    </source>
</evidence>
<protein>
    <recommendedName>
        <fullName evidence="2">PH domain-containing protein</fullName>
    </recommendedName>
</protein>
<dbReference type="EMBL" id="JANBPT010001091">
    <property type="protein sequence ID" value="KAJ1910132.1"/>
    <property type="molecule type" value="Genomic_DNA"/>
</dbReference>
<keyword evidence="4" id="KW-1185">Reference proteome</keyword>
<evidence type="ECO:0000313" key="3">
    <source>
        <dbReference type="EMBL" id="KAJ1910132.1"/>
    </source>
</evidence>
<dbReference type="Pfam" id="PF25381">
    <property type="entry name" value="PH_26"/>
    <property type="match status" value="1"/>
</dbReference>
<accession>A0A9W8DMF5</accession>
<organism evidence="3 4">
    <name type="scientific">Tieghemiomyces parasiticus</name>
    <dbReference type="NCBI Taxonomy" id="78921"/>
    <lineage>
        <taxon>Eukaryota</taxon>
        <taxon>Fungi</taxon>
        <taxon>Fungi incertae sedis</taxon>
        <taxon>Zoopagomycota</taxon>
        <taxon>Kickxellomycotina</taxon>
        <taxon>Dimargaritomycetes</taxon>
        <taxon>Dimargaritales</taxon>
        <taxon>Dimargaritaceae</taxon>
        <taxon>Tieghemiomyces</taxon>
    </lineage>
</organism>
<feature type="compositionally biased region" description="Acidic residues" evidence="1">
    <location>
        <begin position="758"/>
        <end position="767"/>
    </location>
</feature>